<sequence length="192" mass="20999">MRIPEKAHWEAHFADGNGFRRTDDHELRLLTDHVHPRPGHRALDIGCGLGGYAAALAGLGYRTLAVDWTEASAAAVRDRYAGLEPRLTVRCLDFEDAPAVTEQLPAAGFELVTTRLVLAFLTDRAAAGERVRDLLAPGGAWVVTTPLAERLPEERRHIGLPSEDIAALVSAWGQGCWYDLEPGGLRCFVLRP</sequence>
<comment type="caution">
    <text evidence="2">The sequence shown here is derived from an EMBL/GenBank/DDBJ whole genome shotgun (WGS) entry which is preliminary data.</text>
</comment>
<name>A0A5N8W866_9ACTN</name>
<dbReference type="Pfam" id="PF08241">
    <property type="entry name" value="Methyltransf_11"/>
    <property type="match status" value="1"/>
</dbReference>
<keyword evidence="2" id="KW-0489">Methyltransferase</keyword>
<evidence type="ECO:0000313" key="3">
    <source>
        <dbReference type="Proteomes" id="UP000326979"/>
    </source>
</evidence>
<dbReference type="AlphaFoldDB" id="A0A5N8W866"/>
<dbReference type="Gene3D" id="3.40.50.150">
    <property type="entry name" value="Vaccinia Virus protein VP39"/>
    <property type="match status" value="1"/>
</dbReference>
<keyword evidence="3" id="KW-1185">Reference proteome</keyword>
<dbReference type="RefSeq" id="WP_322723434.1">
    <property type="nucleotide sequence ID" value="NZ_BAABEQ010000010.1"/>
</dbReference>
<proteinExistence type="predicted"/>
<feature type="domain" description="Methyltransferase type 11" evidence="1">
    <location>
        <begin position="43"/>
        <end position="142"/>
    </location>
</feature>
<gene>
    <name evidence="2" type="ORF">FNH04_21180</name>
</gene>
<accession>A0A5N8W866</accession>
<evidence type="ECO:0000259" key="1">
    <source>
        <dbReference type="Pfam" id="PF08241"/>
    </source>
</evidence>
<protein>
    <submittedName>
        <fullName evidence="2">Class I SAM-dependent methyltransferase</fullName>
    </submittedName>
</protein>
<dbReference type="EMBL" id="VJZE01000146">
    <property type="protein sequence ID" value="MPY42325.1"/>
    <property type="molecule type" value="Genomic_DNA"/>
</dbReference>
<dbReference type="SUPFAM" id="SSF53335">
    <property type="entry name" value="S-adenosyl-L-methionine-dependent methyltransferases"/>
    <property type="match status" value="1"/>
</dbReference>
<reference evidence="2 3" key="1">
    <citation type="submission" date="2019-07" db="EMBL/GenBank/DDBJ databases">
        <title>New species of Amycolatopsis and Streptomyces.</title>
        <authorList>
            <person name="Duangmal K."/>
            <person name="Teo W.F.A."/>
            <person name="Lipun K."/>
        </authorList>
    </citation>
    <scope>NUCLEOTIDE SEQUENCE [LARGE SCALE GENOMIC DNA]</scope>
    <source>
        <strain evidence="2 3">TISTR 2346</strain>
    </source>
</reference>
<dbReference type="PANTHER" id="PTHR43861">
    <property type="entry name" value="TRANS-ACONITATE 2-METHYLTRANSFERASE-RELATED"/>
    <property type="match status" value="1"/>
</dbReference>
<keyword evidence="2" id="KW-0808">Transferase</keyword>
<dbReference type="InterPro" id="IPR013216">
    <property type="entry name" value="Methyltransf_11"/>
</dbReference>
<dbReference type="GO" id="GO:0008757">
    <property type="term" value="F:S-adenosylmethionine-dependent methyltransferase activity"/>
    <property type="evidence" value="ECO:0007669"/>
    <property type="project" value="InterPro"/>
</dbReference>
<dbReference type="Proteomes" id="UP000326979">
    <property type="component" value="Unassembled WGS sequence"/>
</dbReference>
<dbReference type="GO" id="GO:0032259">
    <property type="term" value="P:methylation"/>
    <property type="evidence" value="ECO:0007669"/>
    <property type="project" value="UniProtKB-KW"/>
</dbReference>
<evidence type="ECO:0000313" key="2">
    <source>
        <dbReference type="EMBL" id="MPY42325.1"/>
    </source>
</evidence>
<dbReference type="InterPro" id="IPR029063">
    <property type="entry name" value="SAM-dependent_MTases_sf"/>
</dbReference>
<dbReference type="GO" id="GO:0017000">
    <property type="term" value="P:antibiotic biosynthetic process"/>
    <property type="evidence" value="ECO:0007669"/>
    <property type="project" value="UniProtKB-ARBA"/>
</dbReference>
<dbReference type="CDD" id="cd02440">
    <property type="entry name" value="AdoMet_MTases"/>
    <property type="match status" value="1"/>
</dbReference>
<organism evidence="2 3">
    <name type="scientific">Streptomyces phyllanthi</name>
    <dbReference type="NCBI Taxonomy" id="1803180"/>
    <lineage>
        <taxon>Bacteria</taxon>
        <taxon>Bacillati</taxon>
        <taxon>Actinomycetota</taxon>
        <taxon>Actinomycetes</taxon>
        <taxon>Kitasatosporales</taxon>
        <taxon>Streptomycetaceae</taxon>
        <taxon>Streptomyces</taxon>
    </lineage>
</organism>